<sequence length="222" mass="24695">MSYGILVKNDKIKANSKNTVWRNGAIRQVQEGDMKVTRETRALNTPADAAEADKAVPCSESFKRVAPSPLPCSSKHLDAVKLRADAGVGGGHETEYSDSEYDNEKQQSPVSVLEHPFDSSPVHGQSRFSCVQDSPKNAMAIVRELLMEMETAYTPALRTQLFDKSEDLVNDTNDLVDHDGDDDYYYRTSPKNFHEADDARPPPPRAPPTGRRTERSWRGCPS</sequence>
<dbReference type="EnsemblPlants" id="EMT03875">
    <property type="protein sequence ID" value="EMT03875"/>
    <property type="gene ID" value="F775_04808"/>
</dbReference>
<evidence type="ECO:0000313" key="2">
    <source>
        <dbReference type="EnsemblPlants" id="EMT03875"/>
    </source>
</evidence>
<reference evidence="2" key="1">
    <citation type="submission" date="2015-06" db="UniProtKB">
        <authorList>
            <consortium name="EnsemblPlants"/>
        </authorList>
    </citation>
    <scope>IDENTIFICATION</scope>
</reference>
<organism evidence="2">
    <name type="scientific">Aegilops tauschii</name>
    <name type="common">Tausch's goatgrass</name>
    <name type="synonym">Aegilops squarrosa</name>
    <dbReference type="NCBI Taxonomy" id="37682"/>
    <lineage>
        <taxon>Eukaryota</taxon>
        <taxon>Viridiplantae</taxon>
        <taxon>Streptophyta</taxon>
        <taxon>Embryophyta</taxon>
        <taxon>Tracheophyta</taxon>
        <taxon>Spermatophyta</taxon>
        <taxon>Magnoliopsida</taxon>
        <taxon>Liliopsida</taxon>
        <taxon>Poales</taxon>
        <taxon>Poaceae</taxon>
        <taxon>BOP clade</taxon>
        <taxon>Pooideae</taxon>
        <taxon>Triticodae</taxon>
        <taxon>Triticeae</taxon>
        <taxon>Triticinae</taxon>
        <taxon>Aegilops</taxon>
    </lineage>
</organism>
<protein>
    <submittedName>
        <fullName evidence="2">Uncharacterized protein</fullName>
    </submittedName>
</protein>
<dbReference type="AlphaFoldDB" id="M8AQ65"/>
<feature type="compositionally biased region" description="Basic and acidic residues" evidence="1">
    <location>
        <begin position="211"/>
        <end position="222"/>
    </location>
</feature>
<accession>M8AQ65</accession>
<dbReference type="PANTHER" id="PTHR36885">
    <property type="entry name" value="EXPRESSED PROTEIN"/>
    <property type="match status" value="1"/>
</dbReference>
<dbReference type="PANTHER" id="PTHR36885:SF1">
    <property type="entry name" value="EXPRESSED PROTEIN"/>
    <property type="match status" value="1"/>
</dbReference>
<feature type="region of interest" description="Disordered" evidence="1">
    <location>
        <begin position="171"/>
        <end position="222"/>
    </location>
</feature>
<proteinExistence type="predicted"/>
<name>M8AQ65_AEGTA</name>
<feature type="region of interest" description="Disordered" evidence="1">
    <location>
        <begin position="88"/>
        <end position="109"/>
    </location>
</feature>
<evidence type="ECO:0000256" key="1">
    <source>
        <dbReference type="SAM" id="MobiDB-lite"/>
    </source>
</evidence>